<comment type="subcellular location">
    <subcellularLocation>
        <location evidence="1">Cell membrane</location>
        <topology evidence="1">Multi-pass membrane protein</topology>
    </subcellularLocation>
</comment>
<reference evidence="10" key="1">
    <citation type="submission" date="2025-08" db="UniProtKB">
        <authorList>
            <consortium name="RefSeq"/>
        </authorList>
    </citation>
    <scope>IDENTIFICATION</scope>
</reference>
<dbReference type="PANTHER" id="PTHR21421:SF29">
    <property type="entry name" value="GUSTATORY RECEPTOR 5A FOR TREHALOSE-RELATED"/>
    <property type="match status" value="1"/>
</dbReference>
<dbReference type="OrthoDB" id="5800391at2759"/>
<dbReference type="PIRSF" id="PIRSF038981">
    <property type="entry name" value="GRP"/>
    <property type="match status" value="1"/>
</dbReference>
<feature type="transmembrane region" description="Helical" evidence="8">
    <location>
        <begin position="159"/>
        <end position="184"/>
    </location>
</feature>
<dbReference type="Pfam" id="PF06151">
    <property type="entry name" value="Trehalose_recp"/>
    <property type="match status" value="1"/>
</dbReference>
<keyword evidence="9" id="KW-1185">Reference proteome</keyword>
<feature type="transmembrane region" description="Helical" evidence="8">
    <location>
        <begin position="350"/>
        <end position="370"/>
    </location>
</feature>
<sequence>MVAFLSEEIHGMVLKTKQIFSAGSRKSSIATCRKIWPLLARRKKKRMESRLTELRAANSRGARPIFRNGFLSEHSLSANSNDPESFHRAMAPVLVLAQFFGVLPVLGLLQPTPYKLRFVKLSPRTAYATFITAIVLVMAILSVLHMIRTLNSTAFEVQGGIAAATAGAVFYGNCVIGLIIFFWLSPRWVTLQRDWRTMEEFIDSDKTERPKLRWKFYTLSATVLFLALIEHVLSIAVNSEKHDWNGTSNSTFQNFLKIYCANSHAFILETLTYNFALGIFIFIVSKLATFTWNFTDLFIMLISTGLAERYKTLNKQVTTSVSKHRTIDWTGFREDYAALSCMVKKVDADIAAIILLSFANNLYFICLQLLNGLSQPSDSSLLSDIYFFGSFAFLIGRTVVVTLLTSRINDQSKVALPALYTCSSSTYNVETERLMQQLTTDDVALTGMRFFSITRNFMLAVAGAIVTYEVVLLQFNVSMNK</sequence>
<keyword evidence="6 8" id="KW-0472">Membrane</keyword>
<evidence type="ECO:0000256" key="3">
    <source>
        <dbReference type="ARBA" id="ARBA00022475"/>
    </source>
</evidence>
<dbReference type="AlphaFoldDB" id="A0A6P3X9L5"/>
<feature type="transmembrane region" description="Helical" evidence="8">
    <location>
        <begin position="89"/>
        <end position="109"/>
    </location>
</feature>
<evidence type="ECO:0000256" key="7">
    <source>
        <dbReference type="ARBA" id="ARBA00023170"/>
    </source>
</evidence>
<evidence type="ECO:0000313" key="10">
    <source>
        <dbReference type="RefSeq" id="XP_014475081.1"/>
    </source>
</evidence>
<feature type="transmembrane region" description="Helical" evidence="8">
    <location>
        <begin position="457"/>
        <end position="477"/>
    </location>
</feature>
<organism evidence="9 10">
    <name type="scientific">Dinoponera quadriceps</name>
    <name type="common">South American ant</name>
    <dbReference type="NCBI Taxonomy" id="609295"/>
    <lineage>
        <taxon>Eukaryota</taxon>
        <taxon>Metazoa</taxon>
        <taxon>Ecdysozoa</taxon>
        <taxon>Arthropoda</taxon>
        <taxon>Hexapoda</taxon>
        <taxon>Insecta</taxon>
        <taxon>Pterygota</taxon>
        <taxon>Neoptera</taxon>
        <taxon>Endopterygota</taxon>
        <taxon>Hymenoptera</taxon>
        <taxon>Apocrita</taxon>
        <taxon>Aculeata</taxon>
        <taxon>Formicoidea</taxon>
        <taxon>Formicidae</taxon>
        <taxon>Ponerinae</taxon>
        <taxon>Ponerini</taxon>
        <taxon>Dinoponera</taxon>
    </lineage>
</organism>
<dbReference type="KEGG" id="dqu:106744663"/>
<keyword evidence="4 8" id="KW-0812">Transmembrane</keyword>
<keyword evidence="7" id="KW-0675">Receptor</keyword>
<gene>
    <name evidence="10" type="primary">LOC106744663</name>
</gene>
<evidence type="ECO:0000256" key="2">
    <source>
        <dbReference type="ARBA" id="ARBA00005327"/>
    </source>
</evidence>
<feature type="transmembrane region" description="Helical" evidence="8">
    <location>
        <begin position="216"/>
        <end position="237"/>
    </location>
</feature>
<evidence type="ECO:0000256" key="1">
    <source>
        <dbReference type="ARBA" id="ARBA00004651"/>
    </source>
</evidence>
<dbReference type="GO" id="GO:0008527">
    <property type="term" value="F:taste receptor activity"/>
    <property type="evidence" value="ECO:0007669"/>
    <property type="project" value="InterPro"/>
</dbReference>
<dbReference type="PANTHER" id="PTHR21421">
    <property type="entry name" value="GUSTATORY RECEPTOR"/>
    <property type="match status" value="1"/>
</dbReference>
<name>A0A6P3X9L5_DINQU</name>
<keyword evidence="5 8" id="KW-1133">Transmembrane helix</keyword>
<evidence type="ECO:0000256" key="8">
    <source>
        <dbReference type="SAM" id="Phobius"/>
    </source>
</evidence>
<feature type="transmembrane region" description="Helical" evidence="8">
    <location>
        <begin position="385"/>
        <end position="404"/>
    </location>
</feature>
<dbReference type="GO" id="GO:0050916">
    <property type="term" value="P:sensory perception of sweet taste"/>
    <property type="evidence" value="ECO:0007669"/>
    <property type="project" value="UniProtKB-ARBA"/>
</dbReference>
<proteinExistence type="inferred from homology"/>
<comment type="similarity">
    <text evidence="2">Belongs to the insect chemoreceptor superfamily. Gustatory receptor (GR) family. Gr5a subfamily.</text>
</comment>
<protein>
    <submittedName>
        <fullName evidence="10">Gustatory receptor for sugar taste 64a-like</fullName>
    </submittedName>
</protein>
<feature type="transmembrane region" description="Helical" evidence="8">
    <location>
        <begin position="125"/>
        <end position="147"/>
    </location>
</feature>
<evidence type="ECO:0000256" key="4">
    <source>
        <dbReference type="ARBA" id="ARBA00022692"/>
    </source>
</evidence>
<dbReference type="InterPro" id="IPR009318">
    <property type="entry name" value="Gustatory_rcpt"/>
</dbReference>
<accession>A0A6P3X9L5</accession>
<keyword evidence="3" id="KW-1003">Cell membrane</keyword>
<evidence type="ECO:0000313" key="9">
    <source>
        <dbReference type="Proteomes" id="UP000515204"/>
    </source>
</evidence>
<dbReference type="GeneID" id="106744663"/>
<evidence type="ECO:0000256" key="6">
    <source>
        <dbReference type="ARBA" id="ARBA00023136"/>
    </source>
</evidence>
<dbReference type="RefSeq" id="XP_014475081.1">
    <property type="nucleotide sequence ID" value="XM_014619595.1"/>
</dbReference>
<dbReference type="Proteomes" id="UP000515204">
    <property type="component" value="Unplaced"/>
</dbReference>
<evidence type="ECO:0000256" key="5">
    <source>
        <dbReference type="ARBA" id="ARBA00022989"/>
    </source>
</evidence>
<dbReference type="GO" id="GO:0005886">
    <property type="term" value="C:plasma membrane"/>
    <property type="evidence" value="ECO:0007669"/>
    <property type="project" value="UniProtKB-SubCell"/>
</dbReference>